<dbReference type="EMBL" id="CP003563">
    <property type="protein sequence ID" value="AFL52164.1"/>
    <property type="molecule type" value="Genomic_DNA"/>
</dbReference>
<dbReference type="SUPFAM" id="SSF52540">
    <property type="entry name" value="P-loop containing nucleoside triphosphate hydrolases"/>
    <property type="match status" value="1"/>
</dbReference>
<dbReference type="RefSeq" id="WP_014764302.1">
    <property type="nucleotide sequence ID" value="NC_018000.1"/>
</dbReference>
<dbReference type="HOGENOM" id="CLU_050526_0_0_5"/>
<dbReference type="PATRIC" id="fig|1185652.3.peg.3741"/>
<reference evidence="1 2" key="1">
    <citation type="journal article" date="2012" name="J. Bacteriol.">
        <title>Complete genome sequence of the broad-host-range strain Sinorhizobium fredii USDA257.</title>
        <authorList>
            <person name="Schuldes J."/>
            <person name="Rodriguez Orbegoso M."/>
            <person name="Schmeisser C."/>
            <person name="Krishnan H.B."/>
            <person name="Daniel R."/>
            <person name="Streit W.R."/>
        </authorList>
    </citation>
    <scope>NUCLEOTIDE SEQUENCE [LARGE SCALE GENOMIC DNA]</scope>
    <source>
        <strain evidence="1 2">USDA 257</strain>
    </source>
</reference>
<protein>
    <submittedName>
        <fullName evidence="1">RecA-family ATPase</fullName>
    </submittedName>
</protein>
<dbReference type="KEGG" id="sfd:USDA257_c36070"/>
<gene>
    <name evidence="1" type="ORF">USDA257_c36070</name>
</gene>
<dbReference type="eggNOG" id="COG3598">
    <property type="taxonomic scope" value="Bacteria"/>
</dbReference>
<dbReference type="InterPro" id="IPR027417">
    <property type="entry name" value="P-loop_NTPase"/>
</dbReference>
<organism evidence="1 2">
    <name type="scientific">Sinorhizobium fredii (strain USDA 257)</name>
    <dbReference type="NCBI Taxonomy" id="1185652"/>
    <lineage>
        <taxon>Bacteria</taxon>
        <taxon>Pseudomonadati</taxon>
        <taxon>Pseudomonadota</taxon>
        <taxon>Alphaproteobacteria</taxon>
        <taxon>Hyphomicrobiales</taxon>
        <taxon>Rhizobiaceae</taxon>
        <taxon>Sinorhizobium/Ensifer group</taxon>
        <taxon>Sinorhizobium</taxon>
    </lineage>
</organism>
<dbReference type="Gene3D" id="3.40.50.300">
    <property type="entry name" value="P-loop containing nucleotide triphosphate hydrolases"/>
    <property type="match status" value="1"/>
</dbReference>
<accession>I3X8F8</accession>
<dbReference type="Pfam" id="PF13481">
    <property type="entry name" value="AAA_25"/>
    <property type="match status" value="1"/>
</dbReference>
<evidence type="ECO:0000313" key="1">
    <source>
        <dbReference type="EMBL" id="AFL52164.1"/>
    </source>
</evidence>
<evidence type="ECO:0000313" key="2">
    <source>
        <dbReference type="Proteomes" id="UP000006180"/>
    </source>
</evidence>
<name>I3X8F8_SINF2</name>
<dbReference type="AlphaFoldDB" id="I3X8F8"/>
<proteinExistence type="predicted"/>
<sequence length="420" mass="46135">MDYRSLDRELGKHHKKDLSCPDCGDRMTIRRVKDSQGKIAVECFTCAIEETYKKSDPPSDSNDDKPLEPLATFSVADFAGKPLPEREFLDGRHLFPARNVTLLQGDGGTGKSLLAMQLAMAVAVGGTWLGIAVKRGAVLYLSAEEDEAENHIRAAEIAAAEPLDLVDMKHLRISCLAGEDAALATEDKKGRVATTTLYQRLELSLENIKPLLIVLDNLADVFGGNEISRAQARQFIGMLRRLAIRFNCYILLLGHPSLTGINSGTGTSGSTAWSNSVRARLYLHKQIGQDGSEADQSVRVLETMKANYGPRGEPINLKWDCGRYICTDKRPRAGSDIGKADKARRIFLALLRLHNDLGINVSANPTANNYAPKRFYVHPKNDNVSSKMLETAMFELLEKGQIASVPYGPPSAGTRRLWVA</sequence>
<dbReference type="Proteomes" id="UP000006180">
    <property type="component" value="Chromosome"/>
</dbReference>